<dbReference type="InterPro" id="IPR030185">
    <property type="entry name" value="Mae1"/>
</dbReference>
<evidence type="ECO:0000313" key="7">
    <source>
        <dbReference type="EMBL" id="UNI16488.1"/>
    </source>
</evidence>
<evidence type="ECO:0000256" key="2">
    <source>
        <dbReference type="ARBA" id="ARBA00022692"/>
    </source>
</evidence>
<name>A0A9Q8V891_9HYPO</name>
<feature type="transmembrane region" description="Helical" evidence="6">
    <location>
        <begin position="249"/>
        <end position="271"/>
    </location>
</feature>
<dbReference type="AlphaFoldDB" id="A0A9Q8V891"/>
<evidence type="ECO:0000256" key="6">
    <source>
        <dbReference type="SAM" id="Phobius"/>
    </source>
</evidence>
<dbReference type="EMBL" id="CP086355">
    <property type="protein sequence ID" value="UNI16488.1"/>
    <property type="molecule type" value="Genomic_DNA"/>
</dbReference>
<feature type="region of interest" description="Disordered" evidence="5">
    <location>
        <begin position="1"/>
        <end position="25"/>
    </location>
</feature>
<dbReference type="PANTHER" id="PTHR31162:SF0">
    <property type="entry name" value="MALIC ACID TRANSPORT PROTEIN"/>
    <property type="match status" value="1"/>
</dbReference>
<dbReference type="CDD" id="cd09317">
    <property type="entry name" value="TDT_Mae1_like"/>
    <property type="match status" value="1"/>
</dbReference>
<dbReference type="Pfam" id="PF03595">
    <property type="entry name" value="SLAC1"/>
    <property type="match status" value="1"/>
</dbReference>
<evidence type="ECO:0000256" key="3">
    <source>
        <dbReference type="ARBA" id="ARBA00022989"/>
    </source>
</evidence>
<comment type="subcellular location">
    <subcellularLocation>
        <location evidence="1">Membrane</location>
        <topology evidence="1">Multi-pass membrane protein</topology>
    </subcellularLocation>
</comment>
<dbReference type="GO" id="GO:0016020">
    <property type="term" value="C:membrane"/>
    <property type="evidence" value="ECO:0007669"/>
    <property type="project" value="UniProtKB-SubCell"/>
</dbReference>
<reference evidence="7" key="1">
    <citation type="submission" date="2021-11" db="EMBL/GenBank/DDBJ databases">
        <title>Purpureocillium_takamizusanense_genome.</title>
        <authorList>
            <person name="Nguyen N.-H."/>
        </authorList>
    </citation>
    <scope>NUCLEOTIDE SEQUENCE</scope>
    <source>
        <strain evidence="7">PT3</strain>
    </source>
</reference>
<protein>
    <recommendedName>
        <fullName evidence="9">C4-dicarboxylate transporter/malic acid transport protein</fullName>
    </recommendedName>
</protein>
<proteinExistence type="predicted"/>
<dbReference type="GO" id="GO:0015140">
    <property type="term" value="F:malate transmembrane transporter activity"/>
    <property type="evidence" value="ECO:0007669"/>
    <property type="project" value="InterPro"/>
</dbReference>
<sequence>MEQPNSSDGSGTETGPDLGSSGHAKPRRQWTLRRWLDERFDWSWFTCTQSTGGIAVLLSECPKQFRGLETIGIVIFVFNLALLGLFTALMLLRWATTPATLRRSFVAAPECFFYGSFWLSVATVIIGAQRYGVPHAGPWLVVALRVCFWAYAGVVLVSATAHMVAIFCLTPVTALGIHPAWFLLFYNVMLTGTVAGTLVESQPPAQRLPMMVAGVAYQGFGWLGCVMLLTWMFGHLMEKGWPVASRTPGLFITVGSVGYTIVAFIGLARAAPEGYGYFAVHPSAREVLLVLATWTSVFMWLFELWLFALALLITLASMVAKREDGQQWAWQLSFNNTWWAMIFPNVGFTLSTVYLGQELGSEAVLWVSTAMTVLVVAAWLMNMVLMVKSVYTTLFCAADDKLQ</sequence>
<dbReference type="Proteomes" id="UP000829364">
    <property type="component" value="Chromosome 2"/>
</dbReference>
<dbReference type="PANTHER" id="PTHR31162">
    <property type="entry name" value="MALIC ACID TRANSPORT PROTEIN-RELATED"/>
    <property type="match status" value="1"/>
</dbReference>
<dbReference type="RefSeq" id="XP_047839969.1">
    <property type="nucleotide sequence ID" value="XM_047983997.1"/>
</dbReference>
<dbReference type="InterPro" id="IPR038665">
    <property type="entry name" value="Voltage-dep_anion_channel_sf"/>
</dbReference>
<keyword evidence="8" id="KW-1185">Reference proteome</keyword>
<evidence type="ECO:0008006" key="9">
    <source>
        <dbReference type="Google" id="ProtNLM"/>
    </source>
</evidence>
<feature type="transmembrane region" description="Helical" evidence="6">
    <location>
        <begin position="104"/>
        <end position="128"/>
    </location>
</feature>
<evidence type="ECO:0000256" key="5">
    <source>
        <dbReference type="SAM" id="MobiDB-lite"/>
    </source>
</evidence>
<accession>A0A9Q8V891</accession>
<dbReference type="Gene3D" id="1.50.10.150">
    <property type="entry name" value="Voltage-dependent anion channel"/>
    <property type="match status" value="1"/>
</dbReference>
<keyword evidence="4 6" id="KW-0472">Membrane</keyword>
<feature type="transmembrane region" description="Helical" evidence="6">
    <location>
        <begin position="71"/>
        <end position="92"/>
    </location>
</feature>
<feature type="compositionally biased region" description="Polar residues" evidence="5">
    <location>
        <begin position="1"/>
        <end position="13"/>
    </location>
</feature>
<feature type="transmembrane region" description="Helical" evidence="6">
    <location>
        <begin position="181"/>
        <end position="199"/>
    </location>
</feature>
<keyword evidence="3 6" id="KW-1133">Transmembrane helix</keyword>
<evidence type="ECO:0000313" key="8">
    <source>
        <dbReference type="Proteomes" id="UP000829364"/>
    </source>
</evidence>
<evidence type="ECO:0000256" key="1">
    <source>
        <dbReference type="ARBA" id="ARBA00004141"/>
    </source>
</evidence>
<feature type="transmembrane region" description="Helical" evidence="6">
    <location>
        <begin position="291"/>
        <end position="316"/>
    </location>
</feature>
<evidence type="ECO:0000256" key="4">
    <source>
        <dbReference type="ARBA" id="ARBA00023136"/>
    </source>
</evidence>
<dbReference type="GeneID" id="72064879"/>
<organism evidence="7 8">
    <name type="scientific">Purpureocillium takamizusanense</name>
    <dbReference type="NCBI Taxonomy" id="2060973"/>
    <lineage>
        <taxon>Eukaryota</taxon>
        <taxon>Fungi</taxon>
        <taxon>Dikarya</taxon>
        <taxon>Ascomycota</taxon>
        <taxon>Pezizomycotina</taxon>
        <taxon>Sordariomycetes</taxon>
        <taxon>Hypocreomycetidae</taxon>
        <taxon>Hypocreales</taxon>
        <taxon>Ophiocordycipitaceae</taxon>
        <taxon>Purpureocillium</taxon>
    </lineage>
</organism>
<feature type="transmembrane region" description="Helical" evidence="6">
    <location>
        <begin position="219"/>
        <end position="237"/>
    </location>
</feature>
<feature type="transmembrane region" description="Helical" evidence="6">
    <location>
        <begin position="337"/>
        <end position="357"/>
    </location>
</feature>
<feature type="transmembrane region" description="Helical" evidence="6">
    <location>
        <begin position="148"/>
        <end position="169"/>
    </location>
</feature>
<dbReference type="KEGG" id="ptkz:JDV02_002919"/>
<dbReference type="InterPro" id="IPR004695">
    <property type="entry name" value="SLAC1/Mae1/Ssu1/TehA"/>
</dbReference>
<keyword evidence="2 6" id="KW-0812">Transmembrane</keyword>
<gene>
    <name evidence="7" type="ORF">JDV02_002919</name>
</gene>
<feature type="transmembrane region" description="Helical" evidence="6">
    <location>
        <begin position="363"/>
        <end position="385"/>
    </location>
</feature>
<dbReference type="OrthoDB" id="2901184at2759"/>